<dbReference type="Gene3D" id="1.20.1280.50">
    <property type="match status" value="1"/>
</dbReference>
<dbReference type="EMBL" id="JAJJMB010003633">
    <property type="protein sequence ID" value="KAI3946779.1"/>
    <property type="molecule type" value="Genomic_DNA"/>
</dbReference>
<dbReference type="Pfam" id="PF00646">
    <property type="entry name" value="F-box"/>
    <property type="match status" value="1"/>
</dbReference>
<dbReference type="Gene3D" id="3.80.10.10">
    <property type="entry name" value="Ribonuclease Inhibitor"/>
    <property type="match status" value="1"/>
</dbReference>
<reference evidence="2" key="1">
    <citation type="submission" date="2022-04" db="EMBL/GenBank/DDBJ databases">
        <title>A functionally conserved STORR gene fusion in Papaver species that diverged 16.8 million years ago.</title>
        <authorList>
            <person name="Catania T."/>
        </authorList>
    </citation>
    <scope>NUCLEOTIDE SEQUENCE</scope>
    <source>
        <strain evidence="2">S-188037</strain>
    </source>
</reference>
<dbReference type="Proteomes" id="UP001202328">
    <property type="component" value="Unassembled WGS sequence"/>
</dbReference>
<dbReference type="InterPro" id="IPR001810">
    <property type="entry name" value="F-box_dom"/>
</dbReference>
<sequence length="464" mass="53079">MEEIRNVPFSNNQDRISNLSESLIRHILSFLDMKYVVQTSILSRKWRYMWTSVSTLVFDSSVFDDLGERKVNCFMRFVKSVLMLRDISDIKKFYLYFDCDSEKVAKHLDTWILAVVRRNVQELNIQIEYNDGLIVRLPHCLVTSESLTGLVFNFDGMLVFPDSMNLPRLKSLFLGSFEIDDLKFVNKLLSSCPVLETLVIKELAVRAGDELSVNNPELKHLDISCYLYRESVPKIINLCTPSLSSFICEDCMIREYFLENLSSLVTAIIKMTKGVGAANFGKEELFPKRMLVFLMALQNVKELTLSLDFLQVFSRAPSLKERQLPLFRNLRCLKLEMCFSGCCLRALTCILMVSPCVESLFIISKGPDSEENAEAVLSESCILPQLKFIQIREVKGCDNELMFLEFVLRKAIVLEEMVLYFCNAGNSPSPNTTGIPDKLNVMKKFSEKIKALPRVSSSLIMLFC</sequence>
<proteinExistence type="predicted"/>
<dbReference type="InterPro" id="IPR053781">
    <property type="entry name" value="F-box_AtFBL13-like"/>
</dbReference>
<dbReference type="InterPro" id="IPR055411">
    <property type="entry name" value="LRR_FXL15/At3g58940/PEG3-like"/>
</dbReference>
<dbReference type="InterPro" id="IPR036047">
    <property type="entry name" value="F-box-like_dom_sf"/>
</dbReference>
<name>A0AAD4T8I5_9MAGN</name>
<organism evidence="2 3">
    <name type="scientific">Papaver atlanticum</name>
    <dbReference type="NCBI Taxonomy" id="357466"/>
    <lineage>
        <taxon>Eukaryota</taxon>
        <taxon>Viridiplantae</taxon>
        <taxon>Streptophyta</taxon>
        <taxon>Embryophyta</taxon>
        <taxon>Tracheophyta</taxon>
        <taxon>Spermatophyta</taxon>
        <taxon>Magnoliopsida</taxon>
        <taxon>Ranunculales</taxon>
        <taxon>Papaveraceae</taxon>
        <taxon>Papaveroideae</taxon>
        <taxon>Papaver</taxon>
    </lineage>
</organism>
<dbReference type="Pfam" id="PF08387">
    <property type="entry name" value="FBD"/>
    <property type="match status" value="1"/>
</dbReference>
<dbReference type="SMART" id="SM00579">
    <property type="entry name" value="FBD"/>
    <property type="match status" value="1"/>
</dbReference>
<dbReference type="PANTHER" id="PTHR31900">
    <property type="entry name" value="F-BOX/RNI SUPERFAMILY PROTEIN-RELATED"/>
    <property type="match status" value="1"/>
</dbReference>
<dbReference type="PROSITE" id="PS50181">
    <property type="entry name" value="FBOX"/>
    <property type="match status" value="1"/>
</dbReference>
<comment type="caution">
    <text evidence="2">The sequence shown here is derived from an EMBL/GenBank/DDBJ whole genome shotgun (WGS) entry which is preliminary data.</text>
</comment>
<evidence type="ECO:0000313" key="3">
    <source>
        <dbReference type="Proteomes" id="UP001202328"/>
    </source>
</evidence>
<dbReference type="Pfam" id="PF24758">
    <property type="entry name" value="LRR_At5g56370"/>
    <property type="match status" value="1"/>
</dbReference>
<dbReference type="PANTHER" id="PTHR31900:SF34">
    <property type="entry name" value="EMB|CAB62440.1-RELATED"/>
    <property type="match status" value="1"/>
</dbReference>
<gene>
    <name evidence="2" type="ORF">MKW98_003342</name>
</gene>
<feature type="domain" description="F-box" evidence="1">
    <location>
        <begin position="13"/>
        <end position="66"/>
    </location>
</feature>
<dbReference type="SUPFAM" id="SSF81383">
    <property type="entry name" value="F-box domain"/>
    <property type="match status" value="1"/>
</dbReference>
<accession>A0AAD4T8I5</accession>
<dbReference type="InterPro" id="IPR050232">
    <property type="entry name" value="FBL13/AtMIF1-like"/>
</dbReference>
<protein>
    <recommendedName>
        <fullName evidence="1">F-box domain-containing protein</fullName>
    </recommendedName>
</protein>
<evidence type="ECO:0000313" key="2">
    <source>
        <dbReference type="EMBL" id="KAI3946779.1"/>
    </source>
</evidence>
<dbReference type="InterPro" id="IPR032675">
    <property type="entry name" value="LRR_dom_sf"/>
</dbReference>
<evidence type="ECO:0000259" key="1">
    <source>
        <dbReference type="PROSITE" id="PS50181"/>
    </source>
</evidence>
<keyword evidence="3" id="KW-1185">Reference proteome</keyword>
<dbReference type="SUPFAM" id="SSF52047">
    <property type="entry name" value="RNI-like"/>
    <property type="match status" value="1"/>
</dbReference>
<dbReference type="InterPro" id="IPR006566">
    <property type="entry name" value="FBD"/>
</dbReference>
<dbReference type="CDD" id="cd22160">
    <property type="entry name" value="F-box_AtFBL13-like"/>
    <property type="match status" value="1"/>
</dbReference>
<dbReference type="AlphaFoldDB" id="A0AAD4T8I5"/>